<dbReference type="GO" id="GO:0102130">
    <property type="term" value="F:malonyl-CoA methyltransferase activity"/>
    <property type="evidence" value="ECO:0007669"/>
    <property type="project" value="UniProtKB-EC"/>
</dbReference>
<keyword evidence="7 8" id="KW-0093">Biotin biosynthesis</keyword>
<dbReference type="InterPro" id="IPR013216">
    <property type="entry name" value="Methyltransf_11"/>
</dbReference>
<dbReference type="Gene3D" id="3.40.50.150">
    <property type="entry name" value="Vaccinia Virus protein VP39"/>
    <property type="match status" value="1"/>
</dbReference>
<evidence type="ECO:0000256" key="4">
    <source>
        <dbReference type="ARBA" id="ARBA00022603"/>
    </source>
</evidence>
<feature type="domain" description="Methyltransferase type 11" evidence="9">
    <location>
        <begin position="45"/>
        <end position="139"/>
    </location>
</feature>
<evidence type="ECO:0000256" key="2">
    <source>
        <dbReference type="ARBA" id="ARBA00004746"/>
    </source>
</evidence>
<sequence length="243" mass="27383">MPDKEEIKRNFSRSAPEYDRHAVLQAKMADKLFAAVRGLNPERILDIGCGTGYLTRRLAENFPRAKVLGIDIAPGMIEVAKEKEGGDNLVFRVGDGENLLFDKRSFDLVVSNASLQWMDAGKTARQVRRVLRPGGHFVFTTFGPQTLRELGEAGFRVNKYLSAGEMEKRLKKEKFKPIFCEARVKRQKFDSLSALILYLKKIGARSRVKGAKPDGRVLKSYRKGESPLKVSFEVITGHFTAFE</sequence>
<dbReference type="GO" id="GO:0008757">
    <property type="term" value="F:S-adenosylmethionine-dependent methyltransferase activity"/>
    <property type="evidence" value="ECO:0007669"/>
    <property type="project" value="InterPro"/>
</dbReference>
<dbReference type="HAMAP" id="MF_00835">
    <property type="entry name" value="BioC"/>
    <property type="match status" value="1"/>
</dbReference>
<reference evidence="10" key="1">
    <citation type="submission" date="2020-07" db="EMBL/GenBank/DDBJ databases">
        <title>Huge and variable diversity of episymbiotic CPR bacteria and DPANN archaea in groundwater ecosystems.</title>
        <authorList>
            <person name="He C.Y."/>
            <person name="Keren R."/>
            <person name="Whittaker M."/>
            <person name="Farag I.F."/>
            <person name="Doudna J."/>
            <person name="Cate J.H.D."/>
            <person name="Banfield J.F."/>
        </authorList>
    </citation>
    <scope>NUCLEOTIDE SEQUENCE</scope>
    <source>
        <strain evidence="10">NC_groundwater_1860_Pr3_B-0.1um_51_7</strain>
    </source>
</reference>
<comment type="similarity">
    <text evidence="8">Belongs to the methyltransferase superfamily.</text>
</comment>
<dbReference type="GO" id="GO:0010340">
    <property type="term" value="F:carboxyl-O-methyltransferase activity"/>
    <property type="evidence" value="ECO:0007669"/>
    <property type="project" value="UniProtKB-UniRule"/>
</dbReference>
<accession>A0A9D6YVY5</accession>
<comment type="catalytic activity">
    <reaction evidence="1 8">
        <text>malonyl-[ACP] + S-adenosyl-L-methionine = malonyl-[ACP] methyl ester + S-adenosyl-L-homocysteine</text>
        <dbReference type="Rhea" id="RHEA:17105"/>
        <dbReference type="Rhea" id="RHEA-COMP:9623"/>
        <dbReference type="Rhea" id="RHEA-COMP:9954"/>
        <dbReference type="ChEBI" id="CHEBI:57856"/>
        <dbReference type="ChEBI" id="CHEBI:59789"/>
        <dbReference type="ChEBI" id="CHEBI:78449"/>
        <dbReference type="ChEBI" id="CHEBI:78845"/>
        <dbReference type="EC" id="2.1.1.197"/>
    </reaction>
</comment>
<keyword evidence="5 8" id="KW-0808">Transferase</keyword>
<dbReference type="CDD" id="cd02440">
    <property type="entry name" value="AdoMet_MTases"/>
    <property type="match status" value="1"/>
</dbReference>
<dbReference type="PANTHER" id="PTHR42912">
    <property type="entry name" value="METHYLTRANSFERASE"/>
    <property type="match status" value="1"/>
</dbReference>
<dbReference type="GO" id="GO:0009102">
    <property type="term" value="P:biotin biosynthetic process"/>
    <property type="evidence" value="ECO:0007669"/>
    <property type="project" value="UniProtKB-UniRule"/>
</dbReference>
<evidence type="ECO:0000313" key="10">
    <source>
        <dbReference type="EMBL" id="MBI5078753.1"/>
    </source>
</evidence>
<dbReference type="EMBL" id="JACRKR010000094">
    <property type="protein sequence ID" value="MBI5078753.1"/>
    <property type="molecule type" value="Genomic_DNA"/>
</dbReference>
<dbReference type="SUPFAM" id="SSF53335">
    <property type="entry name" value="S-adenosyl-L-methionine-dependent methyltransferases"/>
    <property type="match status" value="1"/>
</dbReference>
<keyword evidence="6 8" id="KW-0949">S-adenosyl-L-methionine</keyword>
<dbReference type="GO" id="GO:0032259">
    <property type="term" value="P:methylation"/>
    <property type="evidence" value="ECO:0007669"/>
    <property type="project" value="UniProtKB-KW"/>
</dbReference>
<proteinExistence type="inferred from homology"/>
<evidence type="ECO:0000256" key="3">
    <source>
        <dbReference type="ARBA" id="ARBA00012327"/>
    </source>
</evidence>
<evidence type="ECO:0000256" key="8">
    <source>
        <dbReference type="HAMAP-Rule" id="MF_00835"/>
    </source>
</evidence>
<keyword evidence="4 8" id="KW-0489">Methyltransferase</keyword>
<evidence type="ECO:0000256" key="7">
    <source>
        <dbReference type="ARBA" id="ARBA00022756"/>
    </source>
</evidence>
<dbReference type="InterPro" id="IPR029063">
    <property type="entry name" value="SAM-dependent_MTases_sf"/>
</dbReference>
<dbReference type="Pfam" id="PF08241">
    <property type="entry name" value="Methyltransf_11"/>
    <property type="match status" value="1"/>
</dbReference>
<name>A0A9D6YVY5_UNCSA</name>
<dbReference type="AlphaFoldDB" id="A0A9D6YVY5"/>
<comment type="caution">
    <text evidence="10">The sequence shown here is derived from an EMBL/GenBank/DDBJ whole genome shotgun (WGS) entry which is preliminary data.</text>
</comment>
<protein>
    <recommendedName>
        <fullName evidence="3 8">Malonyl-[acyl-carrier protein] O-methyltransferase</fullName>
        <shortName evidence="8">Malonyl-ACP O-methyltransferase</shortName>
        <ecNumber evidence="3 8">2.1.1.197</ecNumber>
    </recommendedName>
    <alternativeName>
        <fullName evidence="8">Biotin synthesis protein BioC</fullName>
    </alternativeName>
</protein>
<evidence type="ECO:0000313" key="11">
    <source>
        <dbReference type="Proteomes" id="UP000808761"/>
    </source>
</evidence>
<evidence type="ECO:0000256" key="6">
    <source>
        <dbReference type="ARBA" id="ARBA00022691"/>
    </source>
</evidence>
<gene>
    <name evidence="8" type="primary">bioC</name>
    <name evidence="10" type="ORF">HZB08_01880</name>
</gene>
<comment type="pathway">
    <text evidence="2 8">Cofactor biosynthesis; biotin biosynthesis.</text>
</comment>
<dbReference type="InterPro" id="IPR011814">
    <property type="entry name" value="BioC"/>
</dbReference>
<dbReference type="InterPro" id="IPR050508">
    <property type="entry name" value="Methyltransf_Superfamily"/>
</dbReference>
<evidence type="ECO:0000256" key="5">
    <source>
        <dbReference type="ARBA" id="ARBA00022679"/>
    </source>
</evidence>
<comment type="function">
    <text evidence="8">Converts the free carboxyl group of a malonyl-thioester to its methyl ester by transfer of a methyl group from S-adenosyl-L-methionine (SAM). It allows to synthesize pimeloyl-ACP via the fatty acid synthetic pathway.</text>
</comment>
<evidence type="ECO:0000259" key="9">
    <source>
        <dbReference type="Pfam" id="PF08241"/>
    </source>
</evidence>
<organism evidence="10 11">
    <name type="scientific">Candidatus Saganbacteria bacterium</name>
    <dbReference type="NCBI Taxonomy" id="2575572"/>
    <lineage>
        <taxon>Bacteria</taxon>
        <taxon>Bacillati</taxon>
        <taxon>Saganbacteria</taxon>
    </lineage>
</organism>
<dbReference type="Proteomes" id="UP000808761">
    <property type="component" value="Unassembled WGS sequence"/>
</dbReference>
<evidence type="ECO:0000256" key="1">
    <source>
        <dbReference type="ARBA" id="ARBA00000852"/>
    </source>
</evidence>
<dbReference type="EC" id="2.1.1.197" evidence="3 8"/>